<keyword evidence="1" id="KW-1133">Transmembrane helix</keyword>
<feature type="transmembrane region" description="Helical" evidence="1">
    <location>
        <begin position="191"/>
        <end position="210"/>
    </location>
</feature>
<dbReference type="GO" id="GO:0000030">
    <property type="term" value="F:mannosyltransferase activity"/>
    <property type="evidence" value="ECO:0007669"/>
    <property type="project" value="TreeGrafter"/>
</dbReference>
<protein>
    <submittedName>
        <fullName evidence="3">Uncharacterized protein</fullName>
    </submittedName>
</protein>
<dbReference type="STRING" id="139825.A0A401G5A9"/>
<dbReference type="Proteomes" id="UP000287166">
    <property type="component" value="Unassembled WGS sequence"/>
</dbReference>
<name>A0A401G5A9_9APHY</name>
<comment type="caution">
    <text evidence="3">The sequence shown here is derived from an EMBL/GenBank/DDBJ whole genome shotgun (WGS) entry which is preliminary data.</text>
</comment>
<organism evidence="3 4">
    <name type="scientific">Sparassis crispa</name>
    <dbReference type="NCBI Taxonomy" id="139825"/>
    <lineage>
        <taxon>Eukaryota</taxon>
        <taxon>Fungi</taxon>
        <taxon>Dikarya</taxon>
        <taxon>Basidiomycota</taxon>
        <taxon>Agaricomycotina</taxon>
        <taxon>Agaricomycetes</taxon>
        <taxon>Polyporales</taxon>
        <taxon>Sparassidaceae</taxon>
        <taxon>Sparassis</taxon>
    </lineage>
</organism>
<keyword evidence="4" id="KW-1185">Reference proteome</keyword>
<evidence type="ECO:0000313" key="3">
    <source>
        <dbReference type="EMBL" id="GBE77347.1"/>
    </source>
</evidence>
<evidence type="ECO:0000313" key="4">
    <source>
        <dbReference type="Proteomes" id="UP000287166"/>
    </source>
</evidence>
<dbReference type="InParanoid" id="A0A401G5A9"/>
<feature type="chain" id="PRO_5019278876" evidence="2">
    <location>
        <begin position="24"/>
        <end position="234"/>
    </location>
</feature>
<accession>A0A401G5A9</accession>
<dbReference type="RefSeq" id="XP_027608260.1">
    <property type="nucleotide sequence ID" value="XM_027752459.1"/>
</dbReference>
<evidence type="ECO:0000256" key="2">
    <source>
        <dbReference type="SAM" id="SignalP"/>
    </source>
</evidence>
<keyword evidence="1" id="KW-0472">Membrane</keyword>
<dbReference type="InterPro" id="IPR019433">
    <property type="entry name" value="GPI_ManTrfase_II_coact_Pga1"/>
</dbReference>
<dbReference type="OrthoDB" id="3360032at2759"/>
<gene>
    <name evidence="3" type="ORF">SCP_0102200</name>
</gene>
<dbReference type="AlphaFoldDB" id="A0A401G5A9"/>
<dbReference type="PANTHER" id="PTHR28022">
    <property type="entry name" value="GPI MANNOSYLTRANSFERASE 2 SUBUNIT PGA1"/>
    <property type="match status" value="1"/>
</dbReference>
<proteinExistence type="predicted"/>
<evidence type="ECO:0000256" key="1">
    <source>
        <dbReference type="SAM" id="Phobius"/>
    </source>
</evidence>
<dbReference type="EMBL" id="BFAD01000001">
    <property type="protein sequence ID" value="GBE77347.1"/>
    <property type="molecule type" value="Genomic_DNA"/>
</dbReference>
<reference evidence="3 4" key="1">
    <citation type="journal article" date="2018" name="Sci. Rep.">
        <title>Genome sequence of the cauliflower mushroom Sparassis crispa (Hanabiratake) and its association with beneficial usage.</title>
        <authorList>
            <person name="Kiyama R."/>
            <person name="Furutani Y."/>
            <person name="Kawaguchi K."/>
            <person name="Nakanishi T."/>
        </authorList>
    </citation>
    <scope>NUCLEOTIDE SEQUENCE [LARGE SCALE GENOMIC DNA]</scope>
</reference>
<feature type="signal peptide" evidence="2">
    <location>
        <begin position="1"/>
        <end position="23"/>
    </location>
</feature>
<keyword evidence="1" id="KW-0812">Transmembrane</keyword>
<dbReference type="FunCoup" id="A0A401G5A9">
    <property type="interactions" value="1"/>
</dbReference>
<sequence length="234" mass="26077">MLSAALALLILTVTFLLPSMVRGNTEIVNFDAQESRDITFPVTADWPVLKFGEAERIWRVSPAPPHASNQSTAVFASPHELWLILDLDSREWARYTKFTLRISWPASSPADFSIQIFSPELLASVVDDTTAQQSFQPSTRRKYARVSLHDTAVRTPTSRPDSEAPSAEPVPFVVLLEPLYFGVLPASVTPVVVLLTFVVSFAAMVVVPFVNRYIFAVARQAREEIAHLQDKQHT</sequence>
<dbReference type="GO" id="GO:0005789">
    <property type="term" value="C:endoplasmic reticulum membrane"/>
    <property type="evidence" value="ECO:0007669"/>
    <property type="project" value="TreeGrafter"/>
</dbReference>
<dbReference type="PANTHER" id="PTHR28022:SF1">
    <property type="entry name" value="GPI MANNOSYLTRANSFERASE 2 SUBUNIT PGA1"/>
    <property type="match status" value="1"/>
</dbReference>
<keyword evidence="2" id="KW-0732">Signal</keyword>
<dbReference type="GeneID" id="38774264"/>
<dbReference type="GO" id="GO:0031501">
    <property type="term" value="C:mannosyltransferase complex"/>
    <property type="evidence" value="ECO:0007669"/>
    <property type="project" value="TreeGrafter"/>
</dbReference>
<dbReference type="GO" id="GO:0006506">
    <property type="term" value="P:GPI anchor biosynthetic process"/>
    <property type="evidence" value="ECO:0007669"/>
    <property type="project" value="TreeGrafter"/>
</dbReference>